<evidence type="ECO:0000313" key="3">
    <source>
        <dbReference type="Proteomes" id="UP000501090"/>
    </source>
</evidence>
<accession>A0A6M9PMR4</accession>
<dbReference type="EMBL" id="CP028940">
    <property type="protein sequence ID" value="QKM60195.1"/>
    <property type="molecule type" value="Genomic_DNA"/>
</dbReference>
<evidence type="ECO:0008006" key="4">
    <source>
        <dbReference type="Google" id="ProtNLM"/>
    </source>
</evidence>
<keyword evidence="1" id="KW-0732">Signal</keyword>
<gene>
    <name evidence="2" type="ORF">DN92_03565</name>
</gene>
<organism evidence="2 3">
    <name type="scientific">Polynucleobacter arcticus</name>
    <dbReference type="NCBI Taxonomy" id="1743165"/>
    <lineage>
        <taxon>Bacteria</taxon>
        <taxon>Pseudomonadati</taxon>
        <taxon>Pseudomonadota</taxon>
        <taxon>Betaproteobacteria</taxon>
        <taxon>Burkholderiales</taxon>
        <taxon>Burkholderiaceae</taxon>
        <taxon>Polynucleobacter</taxon>
    </lineage>
</organism>
<dbReference type="RefSeq" id="WP_173959964.1">
    <property type="nucleotide sequence ID" value="NZ_CBCSCC010000003.1"/>
</dbReference>
<dbReference type="Proteomes" id="UP000501090">
    <property type="component" value="Chromosome"/>
</dbReference>
<sequence length="269" mass="28884">MKHKFLKIFSATVISFFTSSAYAQSDNSPIPQVSDKWRFEVTPYLWSPGISSTLFFKDRYLDTAVLSSSNVLGDLKTGGMISAEAHYGNWGIMGDLVSATLQQNQTISTTLPTSQGAIPARLATKAILQQTILTGAATYTLINNQNAYVDGLVGVRSIGVTATLNLVLDGSSLSASDSKSTSTIDPIVGFKGRYRLASSSWYIPLYADIGGGGGTTNVTWQGMVGVGKTFDKWIDVSLAYRALYYDMSGSGLLQKTTMKGPQLAATFNF</sequence>
<reference evidence="2 3" key="1">
    <citation type="submission" date="2018-04" db="EMBL/GenBank/DDBJ databases">
        <title>Polynucleobacter sp. UK-Long2-W17 genome.</title>
        <authorList>
            <person name="Hahn M.W."/>
        </authorList>
    </citation>
    <scope>NUCLEOTIDE SEQUENCE [LARGE SCALE GENOMIC DNA]</scope>
    <source>
        <strain evidence="2 3">UK-Long2-W17</strain>
    </source>
</reference>
<proteinExistence type="predicted"/>
<keyword evidence="3" id="KW-1185">Reference proteome</keyword>
<evidence type="ECO:0000313" key="2">
    <source>
        <dbReference type="EMBL" id="QKM60195.1"/>
    </source>
</evidence>
<feature type="signal peptide" evidence="1">
    <location>
        <begin position="1"/>
        <end position="23"/>
    </location>
</feature>
<feature type="chain" id="PRO_5027013814" description="Outer membrane protein beta-barrel domain-containing protein" evidence="1">
    <location>
        <begin position="24"/>
        <end position="269"/>
    </location>
</feature>
<evidence type="ECO:0000256" key="1">
    <source>
        <dbReference type="SAM" id="SignalP"/>
    </source>
</evidence>
<dbReference type="KEGG" id="pard:DN92_03565"/>
<name>A0A6M9PMR4_9BURK</name>
<protein>
    <recommendedName>
        <fullName evidence="4">Outer membrane protein beta-barrel domain-containing protein</fullName>
    </recommendedName>
</protein>
<dbReference type="AlphaFoldDB" id="A0A6M9PMR4"/>